<reference evidence="2" key="1">
    <citation type="submission" date="2023-08" db="EMBL/GenBank/DDBJ databases">
        <title>Black Yeasts Isolated from many extreme environments.</title>
        <authorList>
            <person name="Coleine C."/>
            <person name="Stajich J.E."/>
            <person name="Selbmann L."/>
        </authorList>
    </citation>
    <scope>NUCLEOTIDE SEQUENCE</scope>
    <source>
        <strain evidence="2">CCFEE 5401</strain>
    </source>
</reference>
<feature type="compositionally biased region" description="Polar residues" evidence="1">
    <location>
        <begin position="59"/>
        <end position="68"/>
    </location>
</feature>
<evidence type="ECO:0000313" key="3">
    <source>
        <dbReference type="Proteomes" id="UP001310890"/>
    </source>
</evidence>
<dbReference type="PANTHER" id="PTHR28207:SF1">
    <property type="entry name" value="ATP SYNTHASE SUBUNIT H, MITOCHONDRIAL"/>
    <property type="match status" value="1"/>
</dbReference>
<gene>
    <name evidence="2" type="ORF">LTR62_007650</name>
</gene>
<dbReference type="Proteomes" id="UP001310890">
    <property type="component" value="Unassembled WGS sequence"/>
</dbReference>
<dbReference type="Pfam" id="PF10775">
    <property type="entry name" value="ATP_sub_h"/>
    <property type="match status" value="1"/>
</dbReference>
<evidence type="ECO:0000313" key="2">
    <source>
        <dbReference type="EMBL" id="KAK5108935.1"/>
    </source>
</evidence>
<dbReference type="PANTHER" id="PTHR28207">
    <property type="entry name" value="ATP SYNTHASE SUBUNIT H, MITOCHONDRIAL"/>
    <property type="match status" value="1"/>
</dbReference>
<protein>
    <recommendedName>
        <fullName evidence="4">ATP synthase subunit H, mitochondrial</fullName>
    </recommendedName>
</protein>
<sequence>MQSLRASRQLLARAARQQHAVTFRRTLITPTAIRQADLVQDMYLKELKAYKAPVIKSSDSAGQVQTFTMPKPPQSPEEADIASDLQSYEAQVPEIEGQSVAGETLPQEQDWFEDPDEESNVPKGGATH</sequence>
<dbReference type="InterPro" id="IPR019711">
    <property type="entry name" value="ATP_synth_F0_suH"/>
</dbReference>
<evidence type="ECO:0000256" key="1">
    <source>
        <dbReference type="SAM" id="MobiDB-lite"/>
    </source>
</evidence>
<dbReference type="GO" id="GO:0046933">
    <property type="term" value="F:proton-transporting ATP synthase activity, rotational mechanism"/>
    <property type="evidence" value="ECO:0007669"/>
    <property type="project" value="TreeGrafter"/>
</dbReference>
<accession>A0AAN7YDD4</accession>
<name>A0AAN7YDD4_9PEZI</name>
<proteinExistence type="predicted"/>
<evidence type="ECO:0008006" key="4">
    <source>
        <dbReference type="Google" id="ProtNLM"/>
    </source>
</evidence>
<feature type="region of interest" description="Disordered" evidence="1">
    <location>
        <begin position="59"/>
        <end position="128"/>
    </location>
</feature>
<feature type="compositionally biased region" description="Acidic residues" evidence="1">
    <location>
        <begin position="110"/>
        <end position="119"/>
    </location>
</feature>
<dbReference type="AlphaFoldDB" id="A0AAN7YDD4"/>
<dbReference type="EMBL" id="JAVRRL010000074">
    <property type="protein sequence ID" value="KAK5108935.1"/>
    <property type="molecule type" value="Genomic_DNA"/>
</dbReference>
<comment type="caution">
    <text evidence="2">The sequence shown here is derived from an EMBL/GenBank/DDBJ whole genome shotgun (WGS) entry which is preliminary data.</text>
</comment>
<organism evidence="2 3">
    <name type="scientific">Meristemomyces frigidus</name>
    <dbReference type="NCBI Taxonomy" id="1508187"/>
    <lineage>
        <taxon>Eukaryota</taxon>
        <taxon>Fungi</taxon>
        <taxon>Dikarya</taxon>
        <taxon>Ascomycota</taxon>
        <taxon>Pezizomycotina</taxon>
        <taxon>Dothideomycetes</taxon>
        <taxon>Dothideomycetidae</taxon>
        <taxon>Mycosphaerellales</taxon>
        <taxon>Teratosphaeriaceae</taxon>
        <taxon>Meristemomyces</taxon>
    </lineage>
</organism>